<protein>
    <submittedName>
        <fullName evidence="1">(Mediterranean fruit fly) hypothetical protein</fullName>
    </submittedName>
</protein>
<evidence type="ECO:0000313" key="1">
    <source>
        <dbReference type="EMBL" id="CAD7012251.1"/>
    </source>
</evidence>
<sequence length="112" mass="13096">ATFVLKAEKRKRKMPLQLLVYGSSINYFALSLCHEYLVTKRESFFEIVFHNSNPYLGLDDGVDVYDTCEGDCWTDEEDDAITIADDDFYFPPSEQNDDDMNDVLQFYLFICF</sequence>
<dbReference type="EMBL" id="CAJHJT010000056">
    <property type="protein sequence ID" value="CAD7012251.1"/>
    <property type="molecule type" value="Genomic_DNA"/>
</dbReference>
<keyword evidence="2" id="KW-1185">Reference proteome</keyword>
<dbReference type="AlphaFoldDB" id="A0A811VB95"/>
<accession>A0A811VB95</accession>
<dbReference type="OrthoDB" id="6492012at2759"/>
<organism evidence="1 2">
    <name type="scientific">Ceratitis capitata</name>
    <name type="common">Mediterranean fruit fly</name>
    <name type="synonym">Tephritis capitata</name>
    <dbReference type="NCBI Taxonomy" id="7213"/>
    <lineage>
        <taxon>Eukaryota</taxon>
        <taxon>Metazoa</taxon>
        <taxon>Ecdysozoa</taxon>
        <taxon>Arthropoda</taxon>
        <taxon>Hexapoda</taxon>
        <taxon>Insecta</taxon>
        <taxon>Pterygota</taxon>
        <taxon>Neoptera</taxon>
        <taxon>Endopterygota</taxon>
        <taxon>Diptera</taxon>
        <taxon>Brachycera</taxon>
        <taxon>Muscomorpha</taxon>
        <taxon>Tephritoidea</taxon>
        <taxon>Tephritidae</taxon>
        <taxon>Ceratitis</taxon>
        <taxon>Ceratitis</taxon>
    </lineage>
</organism>
<comment type="caution">
    <text evidence="1">The sequence shown here is derived from an EMBL/GenBank/DDBJ whole genome shotgun (WGS) entry which is preliminary data.</text>
</comment>
<feature type="non-terminal residue" evidence="1">
    <location>
        <position position="1"/>
    </location>
</feature>
<dbReference type="Proteomes" id="UP000606786">
    <property type="component" value="Unassembled WGS sequence"/>
</dbReference>
<proteinExistence type="predicted"/>
<name>A0A811VB95_CERCA</name>
<evidence type="ECO:0000313" key="2">
    <source>
        <dbReference type="Proteomes" id="UP000606786"/>
    </source>
</evidence>
<gene>
    <name evidence="1" type="ORF">CCAP1982_LOCUS20347</name>
</gene>
<reference evidence="1" key="1">
    <citation type="submission" date="2020-11" db="EMBL/GenBank/DDBJ databases">
        <authorList>
            <person name="Whitehead M."/>
        </authorList>
    </citation>
    <scope>NUCLEOTIDE SEQUENCE</scope>
    <source>
        <strain evidence="1">EGII</strain>
    </source>
</reference>